<keyword evidence="3" id="KW-1185">Reference proteome</keyword>
<accession>A0A5M3N7F9</accession>
<comment type="caution">
    <text evidence="2">The sequence shown here is derived from an EMBL/GenBank/DDBJ whole genome shotgun (WGS) entry which is preliminary data.</text>
</comment>
<gene>
    <name evidence="2" type="ORF">CONPUDRAFT_69599</name>
</gene>
<feature type="compositionally biased region" description="Basic and acidic residues" evidence="1">
    <location>
        <begin position="319"/>
        <end position="328"/>
    </location>
</feature>
<dbReference type="AlphaFoldDB" id="A0A5M3N7F9"/>
<reference evidence="3" key="1">
    <citation type="journal article" date="2012" name="Science">
        <title>The Paleozoic origin of enzymatic lignin decomposition reconstructed from 31 fungal genomes.</title>
        <authorList>
            <person name="Floudas D."/>
            <person name="Binder M."/>
            <person name="Riley R."/>
            <person name="Barry K."/>
            <person name="Blanchette R.A."/>
            <person name="Henrissat B."/>
            <person name="Martinez A.T."/>
            <person name="Otillar R."/>
            <person name="Spatafora J.W."/>
            <person name="Yadav J.S."/>
            <person name="Aerts A."/>
            <person name="Benoit I."/>
            <person name="Boyd A."/>
            <person name="Carlson A."/>
            <person name="Copeland A."/>
            <person name="Coutinho P.M."/>
            <person name="de Vries R.P."/>
            <person name="Ferreira P."/>
            <person name="Findley K."/>
            <person name="Foster B."/>
            <person name="Gaskell J."/>
            <person name="Glotzer D."/>
            <person name="Gorecki P."/>
            <person name="Heitman J."/>
            <person name="Hesse C."/>
            <person name="Hori C."/>
            <person name="Igarashi K."/>
            <person name="Jurgens J.A."/>
            <person name="Kallen N."/>
            <person name="Kersten P."/>
            <person name="Kohler A."/>
            <person name="Kuees U."/>
            <person name="Kumar T.K.A."/>
            <person name="Kuo A."/>
            <person name="LaButti K."/>
            <person name="Larrondo L.F."/>
            <person name="Lindquist E."/>
            <person name="Ling A."/>
            <person name="Lombard V."/>
            <person name="Lucas S."/>
            <person name="Lundell T."/>
            <person name="Martin R."/>
            <person name="McLaughlin D.J."/>
            <person name="Morgenstern I."/>
            <person name="Morin E."/>
            <person name="Murat C."/>
            <person name="Nagy L.G."/>
            <person name="Nolan M."/>
            <person name="Ohm R.A."/>
            <person name="Patyshakuliyeva A."/>
            <person name="Rokas A."/>
            <person name="Ruiz-Duenas F.J."/>
            <person name="Sabat G."/>
            <person name="Salamov A."/>
            <person name="Samejima M."/>
            <person name="Schmutz J."/>
            <person name="Slot J.C."/>
            <person name="St John F."/>
            <person name="Stenlid J."/>
            <person name="Sun H."/>
            <person name="Sun S."/>
            <person name="Syed K."/>
            <person name="Tsang A."/>
            <person name="Wiebenga A."/>
            <person name="Young D."/>
            <person name="Pisabarro A."/>
            <person name="Eastwood D.C."/>
            <person name="Martin F."/>
            <person name="Cullen D."/>
            <person name="Grigoriev I.V."/>
            <person name="Hibbett D.S."/>
        </authorList>
    </citation>
    <scope>NUCLEOTIDE SEQUENCE [LARGE SCALE GENOMIC DNA]</scope>
    <source>
        <strain evidence="3">RWD-64-598 SS2</strain>
    </source>
</reference>
<dbReference type="GeneID" id="19208745"/>
<feature type="region of interest" description="Disordered" evidence="1">
    <location>
        <begin position="180"/>
        <end position="215"/>
    </location>
</feature>
<feature type="region of interest" description="Disordered" evidence="1">
    <location>
        <begin position="228"/>
        <end position="371"/>
    </location>
</feature>
<dbReference type="Proteomes" id="UP000053558">
    <property type="component" value="Unassembled WGS sequence"/>
</dbReference>
<evidence type="ECO:0000313" key="2">
    <source>
        <dbReference type="EMBL" id="EIW87373.1"/>
    </source>
</evidence>
<feature type="compositionally biased region" description="Basic residues" evidence="1">
    <location>
        <begin position="301"/>
        <end position="310"/>
    </location>
</feature>
<dbReference type="KEGG" id="cput:CONPUDRAFT_69599"/>
<proteinExistence type="predicted"/>
<evidence type="ECO:0000256" key="1">
    <source>
        <dbReference type="SAM" id="MobiDB-lite"/>
    </source>
</evidence>
<protein>
    <submittedName>
        <fullName evidence="2">Uncharacterized protein</fullName>
    </submittedName>
</protein>
<dbReference type="RefSeq" id="XP_007762715.1">
    <property type="nucleotide sequence ID" value="XM_007764525.1"/>
</dbReference>
<feature type="compositionally biased region" description="Basic and acidic residues" evidence="1">
    <location>
        <begin position="251"/>
        <end position="260"/>
    </location>
</feature>
<organism evidence="2 3">
    <name type="scientific">Coniophora puteana (strain RWD-64-598)</name>
    <name type="common">Brown rot fungus</name>
    <dbReference type="NCBI Taxonomy" id="741705"/>
    <lineage>
        <taxon>Eukaryota</taxon>
        <taxon>Fungi</taxon>
        <taxon>Dikarya</taxon>
        <taxon>Basidiomycota</taxon>
        <taxon>Agaricomycotina</taxon>
        <taxon>Agaricomycetes</taxon>
        <taxon>Agaricomycetidae</taxon>
        <taxon>Boletales</taxon>
        <taxon>Coniophorineae</taxon>
        <taxon>Coniophoraceae</taxon>
        <taxon>Coniophora</taxon>
    </lineage>
</organism>
<name>A0A5M3N7F9_CONPW</name>
<evidence type="ECO:0000313" key="3">
    <source>
        <dbReference type="Proteomes" id="UP000053558"/>
    </source>
</evidence>
<sequence>MASIDALSCILPAYAPESFRRFNLSAPKQVQRALYFIDRRFTHIVIKSSQQGVDLNVLGERSMREVAENKEWLKNAMDVARANQDCPYKFGPVTVAMYHVDGNFHAPNFHPSNPAMYLFPKQMCRIPPMNGETGPRWWDEPPFPPCDEVHVVAALAALKYSKNSHHSPALVPVATAPPANVSQGVSDVDARAPSAPLPPSVPRDETPAEPLAPSTLDDHLSASVQVEADNHEASETSPMEETAPNAPVAVHQEDSIMKDVSEDEDIQRRTRSRTKARQDDDVNDDDASNVAAESDPPTPKPKGRGRKKKPRTEPPLASPDDKSSEPVTKRRRRGPGAGGITAAANPSGSSKAPASSKDAGSAKPASKAPSAATATVVVPAGSGASATGKAAVVAAADPPQALDGSDDQKQPSMKASLQSLLELWNNTMQTMEEATTKRHGEVNAKLDVHNSALKDMARAVRGLQTDFRVIMERMNLPISEDSRTLIVPEVIYVMRHSLGVKSDYRTIGWIYVWAPSMQDRPPIFPG</sequence>
<dbReference type="EMBL" id="JH711573">
    <property type="protein sequence ID" value="EIW87373.1"/>
    <property type="molecule type" value="Genomic_DNA"/>
</dbReference>
<feature type="compositionally biased region" description="Low complexity" evidence="1">
    <location>
        <begin position="342"/>
        <end position="371"/>
    </location>
</feature>